<evidence type="ECO:0000259" key="1">
    <source>
        <dbReference type="Pfam" id="PF01266"/>
    </source>
</evidence>
<dbReference type="PANTHER" id="PTHR13847:SF150">
    <property type="entry name" value="OXIDOREDUCTASE TDA3-RELATED"/>
    <property type="match status" value="1"/>
</dbReference>
<dbReference type="Gene3D" id="3.50.50.60">
    <property type="entry name" value="FAD/NAD(P)-binding domain"/>
    <property type="match status" value="1"/>
</dbReference>
<protein>
    <submittedName>
        <fullName evidence="2">Putative oxidoreductase</fullName>
    </submittedName>
</protein>
<feature type="domain" description="FAD dependent oxidoreductase" evidence="1">
    <location>
        <begin position="27"/>
        <end position="203"/>
    </location>
</feature>
<dbReference type="Pfam" id="PF01266">
    <property type="entry name" value="DAO"/>
    <property type="match status" value="1"/>
</dbReference>
<name>A0A8H8RIP3_9HELO</name>
<dbReference type="InterPro" id="IPR006076">
    <property type="entry name" value="FAD-dep_OxRdtase"/>
</dbReference>
<dbReference type="GO" id="GO:0005770">
    <property type="term" value="C:late endosome"/>
    <property type="evidence" value="ECO:0007669"/>
    <property type="project" value="TreeGrafter"/>
</dbReference>
<sequence length="208" mass="22420">LYLFIIIPHILYTALLTSTMASEPRNIVIIGGGIIGCTSAYFLTRHPAFNPSLHSITILEATSIASGASGKAGGLLALWAYPDCIVPLSYRLHAELAKEHDGAKRWGYRAVHCGSIDAKGKKLEDSENGGEIAEGGEEWKKLPKTHIKRGKTIGDEIPAELDWFDSSSIYSYREMGNPNTTAQVHPFLFTTSMAELAQAAGAKSSSAL</sequence>
<dbReference type="OrthoDB" id="498204at2759"/>
<keyword evidence="3" id="KW-1185">Reference proteome</keyword>
<evidence type="ECO:0000313" key="3">
    <source>
        <dbReference type="Proteomes" id="UP000462212"/>
    </source>
</evidence>
<comment type="caution">
    <text evidence="2">The sequence shown here is derived from an EMBL/GenBank/DDBJ whole genome shotgun (WGS) entry which is preliminary data.</text>
</comment>
<dbReference type="InterPro" id="IPR036188">
    <property type="entry name" value="FAD/NAD-bd_sf"/>
</dbReference>
<reference evidence="2 3" key="1">
    <citation type="submission" date="2018-05" db="EMBL/GenBank/DDBJ databases">
        <title>Genome sequencing and assembly of the regulated plant pathogen Lachnellula willkommii and related sister species for the development of diagnostic species identification markers.</title>
        <authorList>
            <person name="Giroux E."/>
            <person name="Bilodeau G."/>
        </authorList>
    </citation>
    <scope>NUCLEOTIDE SEQUENCE [LARGE SCALE GENOMIC DNA]</scope>
    <source>
        <strain evidence="2 3">CBS 197.66</strain>
    </source>
</reference>
<dbReference type="PANTHER" id="PTHR13847">
    <property type="entry name" value="SARCOSINE DEHYDROGENASE-RELATED"/>
    <property type="match status" value="1"/>
</dbReference>
<dbReference type="GO" id="GO:0005829">
    <property type="term" value="C:cytosol"/>
    <property type="evidence" value="ECO:0007669"/>
    <property type="project" value="GOC"/>
</dbReference>
<organism evidence="2 3">
    <name type="scientific">Lachnellula subtilissima</name>
    <dbReference type="NCBI Taxonomy" id="602034"/>
    <lineage>
        <taxon>Eukaryota</taxon>
        <taxon>Fungi</taxon>
        <taxon>Dikarya</taxon>
        <taxon>Ascomycota</taxon>
        <taxon>Pezizomycotina</taxon>
        <taxon>Leotiomycetes</taxon>
        <taxon>Helotiales</taxon>
        <taxon>Lachnaceae</taxon>
        <taxon>Lachnellula</taxon>
    </lineage>
</organism>
<dbReference type="GO" id="GO:0042147">
    <property type="term" value="P:retrograde transport, endosome to Golgi"/>
    <property type="evidence" value="ECO:0007669"/>
    <property type="project" value="TreeGrafter"/>
</dbReference>
<evidence type="ECO:0000313" key="2">
    <source>
        <dbReference type="EMBL" id="TVY34080.1"/>
    </source>
</evidence>
<dbReference type="SUPFAM" id="SSF51971">
    <property type="entry name" value="Nucleotide-binding domain"/>
    <property type="match status" value="1"/>
</dbReference>
<dbReference type="EMBL" id="QGMJ01000697">
    <property type="protein sequence ID" value="TVY34080.1"/>
    <property type="molecule type" value="Genomic_DNA"/>
</dbReference>
<dbReference type="Gene3D" id="3.30.9.10">
    <property type="entry name" value="D-Amino Acid Oxidase, subunit A, domain 2"/>
    <property type="match status" value="1"/>
</dbReference>
<dbReference type="AlphaFoldDB" id="A0A8H8RIP3"/>
<gene>
    <name evidence="2" type="ORF">LSUB1_G007397</name>
</gene>
<feature type="non-terminal residue" evidence="2">
    <location>
        <position position="208"/>
    </location>
</feature>
<accession>A0A8H8RIP3</accession>
<dbReference type="Proteomes" id="UP000462212">
    <property type="component" value="Unassembled WGS sequence"/>
</dbReference>
<proteinExistence type="predicted"/>